<reference evidence="3 4" key="1">
    <citation type="submission" date="2015-05" db="EMBL/GenBank/DDBJ databases">
        <authorList>
            <person name="Wang D.B."/>
            <person name="Wang M."/>
        </authorList>
    </citation>
    <scope>NUCLEOTIDE SEQUENCE [LARGE SCALE GENOMIC DNA]</scope>
    <source>
        <strain evidence="3">VL1</strain>
    </source>
</reference>
<sequence>TSLVDHSCSILQKYNSTLLRGGARHKRYIHHLTDADGGSVGRSIIEGAILARDQYLSLAHHTKKTFLWRCGCLCQFMYRHHRTVDLFSQIKVITFVWAPARVALQAFDEAQRASQEAVDGIILIEGHLISWIETAAHSSGDDRICDIVVGILASAIDLAFLAKEHLSLQSAGRFFSSLRPGTVPLDKFTKKKTALQDAMSTLSTALHDKRIKFQLDTTTRLESIDVGLSLTEHRVVSLLHVHQSSVEQALKMYDTWLRDWRASSKDTANLKDIRSWLEKDAASFSFQDSHRPIKGTGEWLLQQPAWNNWCNSCSQDPKDNGLLWLSGKSGSGKSMLSISVYQRLHRLLQPQSPSKDPLVIHARFPGGVGNLEASNPSALCGKLLHRLLTYHLNSERKLEVDVADRLRSLQTEHVGGSKTCPWSAIWPICKTAFSRLTHVRYTWIIDGLDECHFAAQNTNGVPSLRRFLKELRDFSINHNCRIVIFSRRQPDIQKVIAPQFEIRIDHGLNTQDIMSFTTKRLHADGSLIPAEQRERVLQKVRLRADGMFVWAKALLQYLDELLSPEEFQLRLGTLPSNLSDVYDELIRVTDNKFPLETANSRRCIFVVMLEARVPLDIEDVARILEVASDSIEQFITYRCQPFIELDDGKLKFMHSSVRDYCLQSSETLSRHVLGTRALVSITSFESHSKLAEQCFLCLLDAGYGSEDKIGGLLHRNIKSTTGGSALQVLNTQWTVQPPSKGVSFEYAQTNWAFHLTAVDDPEYGLLELAQLFLHVSNFAYWAEYTLLESRNDYNHIRRTNLQLKEWYRALPTPKRNQISVDDYLIYPYTTLSETYKRRQGQDKLLQWLALLQNIRFQRDIGQTLKASPLLAQAVEGLENDLGSEAPLTLRVRSDNATVLLELEAPDKAYSELRALAEIQERLLGEDEPTLFRTLNSRGSAELQLVRFNQNAKTQETACVGFRRLFGAQDPRYLGSRILYALALVQLNQLDTALEILTAVFDYRRKQYGDKDLFTSMAQFPMGDIQRIQGKREQSLKNLKEALNLRLLAVPYDSIWALDIRISLLVAYRDFGMLSEARKAVEQLEQEGTLQNNFDRHCQVVHLKALLLADRGYISQAILQLEQLFYETERRNFTRSFMWVILDLATLLRSHNPREGGKIAEVLFDHILVDQSPDERLEESQSSAQNVLKTPKIDKDLALDTNVEEGRERVIVFDDLDPDPPRLLQLAERALNLTRQHQHEAVNQLLQEEHVAWYRPQDLWVKFGGPPSDTSLMKAPIAK</sequence>
<dbReference type="Gene3D" id="1.25.40.10">
    <property type="entry name" value="Tetratricopeptide repeat domain"/>
    <property type="match status" value="1"/>
</dbReference>
<dbReference type="SUPFAM" id="SSF48452">
    <property type="entry name" value="TPR-like"/>
    <property type="match status" value="1"/>
</dbReference>
<evidence type="ECO:0000259" key="2">
    <source>
        <dbReference type="Pfam" id="PF24883"/>
    </source>
</evidence>
<proteinExistence type="predicted"/>
<keyword evidence="1" id="KW-0677">Repeat</keyword>
<dbReference type="SUPFAM" id="SSF52540">
    <property type="entry name" value="P-loop containing nucleoside triphosphate hydrolases"/>
    <property type="match status" value="1"/>
</dbReference>
<dbReference type="PANTHER" id="PTHR10039:SF17">
    <property type="entry name" value="FUNGAL STAND N-TERMINAL GOODBYE DOMAIN-CONTAINING PROTEIN-RELATED"/>
    <property type="match status" value="1"/>
</dbReference>
<evidence type="ECO:0000313" key="3">
    <source>
        <dbReference type="EMBL" id="CRK28798.1"/>
    </source>
</evidence>
<dbReference type="STRING" id="100787.A0A0G4M3D9"/>
<accession>A0A0G4M3D9</accession>
<dbReference type="InterPro" id="IPR027417">
    <property type="entry name" value="P-loop_NTPase"/>
</dbReference>
<feature type="non-terminal residue" evidence="3">
    <location>
        <position position="1"/>
    </location>
</feature>
<dbReference type="Pfam" id="PF24883">
    <property type="entry name" value="NPHP3_N"/>
    <property type="match status" value="1"/>
</dbReference>
<dbReference type="InterPro" id="IPR056884">
    <property type="entry name" value="NPHP3-like_N"/>
</dbReference>
<dbReference type="InterPro" id="IPR011990">
    <property type="entry name" value="TPR-like_helical_dom_sf"/>
</dbReference>
<dbReference type="EMBL" id="CVQH01020862">
    <property type="protein sequence ID" value="CRK28798.1"/>
    <property type="molecule type" value="Genomic_DNA"/>
</dbReference>
<keyword evidence="4" id="KW-1185">Reference proteome</keyword>
<dbReference type="PANTHER" id="PTHR10039">
    <property type="entry name" value="AMELOGENIN"/>
    <property type="match status" value="1"/>
</dbReference>
<evidence type="ECO:0000313" key="4">
    <source>
        <dbReference type="Proteomes" id="UP000044602"/>
    </source>
</evidence>
<organism evidence="3 4">
    <name type="scientific">Verticillium longisporum</name>
    <name type="common">Verticillium dahliae var. longisporum</name>
    <dbReference type="NCBI Taxonomy" id="100787"/>
    <lineage>
        <taxon>Eukaryota</taxon>
        <taxon>Fungi</taxon>
        <taxon>Dikarya</taxon>
        <taxon>Ascomycota</taxon>
        <taxon>Pezizomycotina</taxon>
        <taxon>Sordariomycetes</taxon>
        <taxon>Hypocreomycetidae</taxon>
        <taxon>Glomerellales</taxon>
        <taxon>Plectosphaerellaceae</taxon>
        <taxon>Verticillium</taxon>
    </lineage>
</organism>
<gene>
    <name evidence="3" type="ORF">BN1708_004780</name>
</gene>
<name>A0A0G4M3D9_VERLO</name>
<dbReference type="Proteomes" id="UP000044602">
    <property type="component" value="Unassembled WGS sequence"/>
</dbReference>
<feature type="domain" description="Nephrocystin 3-like N-terminal" evidence="2">
    <location>
        <begin position="295"/>
        <end position="487"/>
    </location>
</feature>
<evidence type="ECO:0000256" key="1">
    <source>
        <dbReference type="ARBA" id="ARBA00022737"/>
    </source>
</evidence>
<protein>
    <recommendedName>
        <fullName evidence="2">Nephrocystin 3-like N-terminal domain-containing protein</fullName>
    </recommendedName>
</protein>
<dbReference type="AlphaFoldDB" id="A0A0G4M3D9"/>